<comment type="caution">
    <text evidence="1">The sequence shown here is derived from an EMBL/GenBank/DDBJ whole genome shotgun (WGS) entry which is preliminary data.</text>
</comment>
<proteinExistence type="predicted"/>
<evidence type="ECO:0000313" key="1">
    <source>
        <dbReference type="EMBL" id="KAI4324004.1"/>
    </source>
</evidence>
<dbReference type="EMBL" id="CM039434">
    <property type="protein sequence ID" value="KAI4324004.1"/>
    <property type="molecule type" value="Genomic_DNA"/>
</dbReference>
<name>A0ACB9MKJ6_BAUVA</name>
<accession>A0ACB9MKJ6</accession>
<organism evidence="1 2">
    <name type="scientific">Bauhinia variegata</name>
    <name type="common">Purple orchid tree</name>
    <name type="synonym">Phanera variegata</name>
    <dbReference type="NCBI Taxonomy" id="167791"/>
    <lineage>
        <taxon>Eukaryota</taxon>
        <taxon>Viridiplantae</taxon>
        <taxon>Streptophyta</taxon>
        <taxon>Embryophyta</taxon>
        <taxon>Tracheophyta</taxon>
        <taxon>Spermatophyta</taxon>
        <taxon>Magnoliopsida</taxon>
        <taxon>eudicotyledons</taxon>
        <taxon>Gunneridae</taxon>
        <taxon>Pentapetalae</taxon>
        <taxon>rosids</taxon>
        <taxon>fabids</taxon>
        <taxon>Fabales</taxon>
        <taxon>Fabaceae</taxon>
        <taxon>Cercidoideae</taxon>
        <taxon>Cercideae</taxon>
        <taxon>Bauhiniinae</taxon>
        <taxon>Bauhinia</taxon>
    </lineage>
</organism>
<protein>
    <submittedName>
        <fullName evidence="1">Uncharacterized protein</fullName>
    </submittedName>
</protein>
<reference evidence="1 2" key="1">
    <citation type="journal article" date="2022" name="DNA Res.">
        <title>Chromosomal-level genome assembly of the orchid tree Bauhinia variegata (Leguminosae; Cercidoideae) supports the allotetraploid origin hypothesis of Bauhinia.</title>
        <authorList>
            <person name="Zhong Y."/>
            <person name="Chen Y."/>
            <person name="Zheng D."/>
            <person name="Pang J."/>
            <person name="Liu Y."/>
            <person name="Luo S."/>
            <person name="Meng S."/>
            <person name="Qian L."/>
            <person name="Wei D."/>
            <person name="Dai S."/>
            <person name="Zhou R."/>
        </authorList>
    </citation>
    <scope>NUCLEOTIDE SEQUENCE [LARGE SCALE GENOMIC DNA]</scope>
    <source>
        <strain evidence="1">BV-YZ2020</strain>
    </source>
</reference>
<sequence>MDFNHHDYSSWLQPLSPSMASAIDTIGRFSVITTRTMAMLLMTVVIVNFLGPNSLRRTIIFAIFITGCCCGVLAILSQCFKAIWGVQFQLERRRIAMPPQKIFKSETTGFKDQCVFCLEEFKNGELVQPFPICNHEFHASCINTWLNGGKTTCPICRFSLQEIVIVERTIL</sequence>
<gene>
    <name evidence="1" type="ORF">L6164_023571</name>
</gene>
<dbReference type="Proteomes" id="UP000828941">
    <property type="component" value="Chromosome 9"/>
</dbReference>
<evidence type="ECO:0000313" key="2">
    <source>
        <dbReference type="Proteomes" id="UP000828941"/>
    </source>
</evidence>
<keyword evidence="2" id="KW-1185">Reference proteome</keyword>